<dbReference type="Proteomes" id="UP000077066">
    <property type="component" value="Unassembled WGS sequence"/>
</dbReference>
<name>A0A166FI73_9EURY</name>
<gene>
    <name evidence="1" type="ORF">MBFIL_00140</name>
</gene>
<accession>A0A166FI73</accession>
<comment type="caution">
    <text evidence="1">The sequence shown here is derived from an EMBL/GenBank/DDBJ whole genome shotgun (WGS) entry which is preliminary data.</text>
</comment>
<dbReference type="STRING" id="55758.MBFIL_00140"/>
<dbReference type="AlphaFoldDB" id="A0A166FI73"/>
<keyword evidence="2" id="KW-1185">Reference proteome</keyword>
<sequence>MIKIKLIRNIKRKDLITEYEIKYKNMKELRKLSEKTPEDINLDLDLDEWEYSLTHPEEILEQTRIIYNPKFSSNDLEY</sequence>
<evidence type="ECO:0000313" key="2">
    <source>
        <dbReference type="Proteomes" id="UP000077066"/>
    </source>
</evidence>
<dbReference type="EMBL" id="LWMT01000003">
    <property type="protein sequence ID" value="KZX17699.1"/>
    <property type="molecule type" value="Genomic_DNA"/>
</dbReference>
<reference evidence="1 2" key="1">
    <citation type="submission" date="2016-04" db="EMBL/GenBank/DDBJ databases">
        <title>Genome sequence of Methanobrevibacter filiformis DSM 11501.</title>
        <authorList>
            <person name="Poehlein A."/>
            <person name="Seedorf H."/>
            <person name="Daniel R."/>
        </authorList>
    </citation>
    <scope>NUCLEOTIDE SEQUENCE [LARGE SCALE GENOMIC DNA]</scope>
    <source>
        <strain evidence="1 2">DSM 11501</strain>
    </source>
</reference>
<organism evidence="1 2">
    <name type="scientific">Methanobrevibacter filiformis</name>
    <dbReference type="NCBI Taxonomy" id="55758"/>
    <lineage>
        <taxon>Archaea</taxon>
        <taxon>Methanobacteriati</taxon>
        <taxon>Methanobacteriota</taxon>
        <taxon>Methanomada group</taxon>
        <taxon>Methanobacteria</taxon>
        <taxon>Methanobacteriales</taxon>
        <taxon>Methanobacteriaceae</taxon>
        <taxon>Methanobrevibacter</taxon>
    </lineage>
</organism>
<protein>
    <submittedName>
        <fullName evidence="1">Uncharacterized protein</fullName>
    </submittedName>
</protein>
<evidence type="ECO:0000313" key="1">
    <source>
        <dbReference type="EMBL" id="KZX17699.1"/>
    </source>
</evidence>
<dbReference type="PATRIC" id="fig|55758.3.peg.17"/>
<proteinExistence type="predicted"/>